<dbReference type="EMBL" id="NOIG01000011">
    <property type="protein sequence ID" value="OYD48533.1"/>
    <property type="molecule type" value="Genomic_DNA"/>
</dbReference>
<gene>
    <name evidence="1" type="ORF">CBY09_16955</name>
</gene>
<sequence length="337" mass="37745">MSYVLHLWRHPIPVSSEDAQVTLRDLRQQLSFNPDPAAGVLMQALAAGLPQDGEPEDYWTEPPEPDPFALVQSLSPAVAELEVVLPVIERVARQLGWVIFDPQSGEVHPPSGQVMGPMGSVAAVADVPVLPELDTSPSARSRRVQQSLEPLFTQRGWRKLRGAFWFKKKLPVGEALVYSDMVRDTLHHGVWIRLALPSHLQPALNSDGGPAFKVSLQHFAQTHRLPFTYLEPPALFQKQAGGVIYELPMGSADSAATRRDELAALYDRAVLDWLDQLHSLEDLDRWANRVPDEECPFVGLRQRSDYRLLNYHPDLLVAAAVNAPDFEQRALERYAMY</sequence>
<evidence type="ECO:0000313" key="2">
    <source>
        <dbReference type="Proteomes" id="UP000215441"/>
    </source>
</evidence>
<dbReference type="AlphaFoldDB" id="A0A235EIB9"/>
<name>A0A235EIB9_9BURK</name>
<dbReference type="OrthoDB" id="3395088at2"/>
<protein>
    <submittedName>
        <fullName evidence="1">Uncharacterized protein</fullName>
    </submittedName>
</protein>
<comment type="caution">
    <text evidence="1">The sequence shown here is derived from an EMBL/GenBank/DDBJ whole genome shotgun (WGS) entry which is preliminary data.</text>
</comment>
<dbReference type="RefSeq" id="WP_094290775.1">
    <property type="nucleotide sequence ID" value="NZ_NOIG01000011.1"/>
</dbReference>
<proteinExistence type="predicted"/>
<reference evidence="1 2" key="1">
    <citation type="submission" date="2017-07" db="EMBL/GenBank/DDBJ databases">
        <title>Acidovorax KNDSW TSA 6 genome sequence and assembly.</title>
        <authorList>
            <person name="Mayilraj S."/>
        </authorList>
    </citation>
    <scope>NUCLEOTIDE SEQUENCE [LARGE SCALE GENOMIC DNA]</scope>
    <source>
        <strain evidence="1 2">KNDSW-TSA6</strain>
    </source>
</reference>
<evidence type="ECO:0000313" key="1">
    <source>
        <dbReference type="EMBL" id="OYD48533.1"/>
    </source>
</evidence>
<accession>A0A235EIB9</accession>
<keyword evidence="2" id="KW-1185">Reference proteome</keyword>
<dbReference type="Proteomes" id="UP000215441">
    <property type="component" value="Unassembled WGS sequence"/>
</dbReference>
<organism evidence="1 2">
    <name type="scientific">Acidovorax kalamii</name>
    <dbReference type="NCBI Taxonomy" id="2004485"/>
    <lineage>
        <taxon>Bacteria</taxon>
        <taxon>Pseudomonadati</taxon>
        <taxon>Pseudomonadota</taxon>
        <taxon>Betaproteobacteria</taxon>
        <taxon>Burkholderiales</taxon>
        <taxon>Comamonadaceae</taxon>
        <taxon>Acidovorax</taxon>
    </lineage>
</organism>